<dbReference type="EMBL" id="CM055110">
    <property type="protein sequence ID" value="KAJ7522041.1"/>
    <property type="molecule type" value="Genomic_DNA"/>
</dbReference>
<name>A0ACC2AWY9_DIPCM</name>
<protein>
    <submittedName>
        <fullName evidence="1">Uncharacterized protein</fullName>
    </submittedName>
</protein>
<organism evidence="1 2">
    <name type="scientific">Diphasiastrum complanatum</name>
    <name type="common">Issler's clubmoss</name>
    <name type="synonym">Lycopodium complanatum</name>
    <dbReference type="NCBI Taxonomy" id="34168"/>
    <lineage>
        <taxon>Eukaryota</taxon>
        <taxon>Viridiplantae</taxon>
        <taxon>Streptophyta</taxon>
        <taxon>Embryophyta</taxon>
        <taxon>Tracheophyta</taxon>
        <taxon>Lycopodiopsida</taxon>
        <taxon>Lycopodiales</taxon>
        <taxon>Lycopodiaceae</taxon>
        <taxon>Lycopodioideae</taxon>
        <taxon>Diphasiastrum</taxon>
    </lineage>
</organism>
<proteinExistence type="predicted"/>
<sequence>MFINIMRSTFPACVEILVADPTFRPAPRSKQGKPNLEYDIQRRWKDMQAKICVQTMYLRRGLCLKKNLSILISHVQQWGDIFYNCHVDVVDGKHKSLVHTMDVVKSISIVGLRKYGIAESFVKASYEACLYCHEIREKVPRCALRTSRRTHVMSCH</sequence>
<reference evidence="2" key="1">
    <citation type="journal article" date="2024" name="Proc. Natl. Acad. Sci. U.S.A.">
        <title>Extraordinary preservation of gene collinearity over three hundred million years revealed in homosporous lycophytes.</title>
        <authorList>
            <person name="Li C."/>
            <person name="Wickell D."/>
            <person name="Kuo L.Y."/>
            <person name="Chen X."/>
            <person name="Nie B."/>
            <person name="Liao X."/>
            <person name="Peng D."/>
            <person name="Ji J."/>
            <person name="Jenkins J."/>
            <person name="Williams M."/>
            <person name="Shu S."/>
            <person name="Plott C."/>
            <person name="Barry K."/>
            <person name="Rajasekar S."/>
            <person name="Grimwood J."/>
            <person name="Han X."/>
            <person name="Sun S."/>
            <person name="Hou Z."/>
            <person name="He W."/>
            <person name="Dai G."/>
            <person name="Sun C."/>
            <person name="Schmutz J."/>
            <person name="Leebens-Mack J.H."/>
            <person name="Li F.W."/>
            <person name="Wang L."/>
        </authorList>
    </citation>
    <scope>NUCLEOTIDE SEQUENCE [LARGE SCALE GENOMIC DNA]</scope>
    <source>
        <strain evidence="2">cv. PW_Plant_1</strain>
    </source>
</reference>
<evidence type="ECO:0000313" key="2">
    <source>
        <dbReference type="Proteomes" id="UP001162992"/>
    </source>
</evidence>
<evidence type="ECO:0000313" key="1">
    <source>
        <dbReference type="EMBL" id="KAJ7522041.1"/>
    </source>
</evidence>
<dbReference type="Proteomes" id="UP001162992">
    <property type="component" value="Chromosome 19"/>
</dbReference>
<comment type="caution">
    <text evidence="1">The sequence shown here is derived from an EMBL/GenBank/DDBJ whole genome shotgun (WGS) entry which is preliminary data.</text>
</comment>
<keyword evidence="2" id="KW-1185">Reference proteome</keyword>
<gene>
    <name evidence="1" type="ORF">O6H91_19G080600</name>
</gene>
<accession>A0ACC2AWY9</accession>